<feature type="region of interest" description="Disordered" evidence="1">
    <location>
        <begin position="1"/>
        <end position="209"/>
    </location>
</feature>
<dbReference type="AlphaFoldDB" id="A0ABD2KB65"/>
<name>A0ABD2KB65_HETSC</name>
<feature type="compositionally biased region" description="Basic and acidic residues" evidence="1">
    <location>
        <begin position="79"/>
        <end position="91"/>
    </location>
</feature>
<sequence length="209" mass="23209">MYVLMEHRSPERRPARSVHSVERHRQPLLRQGPCRRAQLPPILPSSGGSLSLLNHSADEQFGDKQNGTMATDNEQNEEANNRGKTAEEHHQPRISNRIKQLVIQKKLSSSGPSRLRHVQPPPNIRDQNGPAVSSSKFYESSNGCGRIDQQQQLRLAGNHLNTPAVKGEEEKENTARKRISSNSTPLADDAEHNAQRVAIGDDAKPSSTK</sequence>
<gene>
    <name evidence="2" type="ORF">niasHS_000704</name>
</gene>
<feature type="compositionally biased region" description="Basic and acidic residues" evidence="1">
    <location>
        <begin position="166"/>
        <end position="175"/>
    </location>
</feature>
<feature type="compositionally biased region" description="Polar residues" evidence="1">
    <location>
        <begin position="130"/>
        <end position="153"/>
    </location>
</feature>
<evidence type="ECO:0000256" key="1">
    <source>
        <dbReference type="SAM" id="MobiDB-lite"/>
    </source>
</evidence>
<organism evidence="2 3">
    <name type="scientific">Heterodera schachtii</name>
    <name type="common">Sugarbeet cyst nematode worm</name>
    <name type="synonym">Tylenchus schachtii</name>
    <dbReference type="NCBI Taxonomy" id="97005"/>
    <lineage>
        <taxon>Eukaryota</taxon>
        <taxon>Metazoa</taxon>
        <taxon>Ecdysozoa</taxon>
        <taxon>Nematoda</taxon>
        <taxon>Chromadorea</taxon>
        <taxon>Rhabditida</taxon>
        <taxon>Tylenchina</taxon>
        <taxon>Tylenchomorpha</taxon>
        <taxon>Tylenchoidea</taxon>
        <taxon>Heteroderidae</taxon>
        <taxon>Heteroderinae</taxon>
        <taxon>Heterodera</taxon>
    </lineage>
</organism>
<dbReference type="EMBL" id="JBICCN010000036">
    <property type="protein sequence ID" value="KAL3100093.1"/>
    <property type="molecule type" value="Genomic_DNA"/>
</dbReference>
<accession>A0ABD2KB65</accession>
<proteinExistence type="predicted"/>
<comment type="caution">
    <text evidence="2">The sequence shown here is derived from an EMBL/GenBank/DDBJ whole genome shotgun (WGS) entry which is preliminary data.</text>
</comment>
<reference evidence="2 3" key="1">
    <citation type="submission" date="2024-10" db="EMBL/GenBank/DDBJ databases">
        <authorList>
            <person name="Kim D."/>
        </authorList>
    </citation>
    <scope>NUCLEOTIDE SEQUENCE [LARGE SCALE GENOMIC DNA]</scope>
    <source>
        <strain evidence="2">Taebaek</strain>
    </source>
</reference>
<dbReference type="Proteomes" id="UP001620645">
    <property type="component" value="Unassembled WGS sequence"/>
</dbReference>
<protein>
    <submittedName>
        <fullName evidence="2">Uncharacterized protein</fullName>
    </submittedName>
</protein>
<feature type="compositionally biased region" description="Basic and acidic residues" evidence="1">
    <location>
        <begin position="1"/>
        <end position="25"/>
    </location>
</feature>
<feature type="compositionally biased region" description="Basic and acidic residues" evidence="1">
    <location>
        <begin position="189"/>
        <end position="209"/>
    </location>
</feature>
<keyword evidence="3" id="KW-1185">Reference proteome</keyword>
<feature type="compositionally biased region" description="Low complexity" evidence="1">
    <location>
        <begin position="44"/>
        <end position="53"/>
    </location>
</feature>
<feature type="compositionally biased region" description="Polar residues" evidence="1">
    <location>
        <begin position="63"/>
        <end position="73"/>
    </location>
</feature>
<evidence type="ECO:0000313" key="3">
    <source>
        <dbReference type="Proteomes" id="UP001620645"/>
    </source>
</evidence>
<evidence type="ECO:0000313" key="2">
    <source>
        <dbReference type="EMBL" id="KAL3100093.1"/>
    </source>
</evidence>